<dbReference type="Proteomes" id="UP000092177">
    <property type="component" value="Chromosome 3"/>
</dbReference>
<comment type="caution">
    <text evidence="1">The sequence shown here is derived from an EMBL/GenBank/DDBJ whole genome shotgun (WGS) entry which is preliminary data.</text>
</comment>
<dbReference type="AlphaFoldDB" id="A0A1B7YHU0"/>
<dbReference type="GeneID" id="28863099"/>
<name>A0A1B7YHU0_COLHI</name>
<dbReference type="KEGG" id="chig:CH63R_04017"/>
<dbReference type="EMBL" id="LTAN01000003">
    <property type="protein sequence ID" value="OBR11721.1"/>
    <property type="molecule type" value="Genomic_DNA"/>
</dbReference>
<dbReference type="RefSeq" id="XP_018160238.1">
    <property type="nucleotide sequence ID" value="XM_018298992.1"/>
</dbReference>
<protein>
    <submittedName>
        <fullName evidence="1">Uncharacterized protein</fullName>
    </submittedName>
</protein>
<evidence type="ECO:0000313" key="2">
    <source>
        <dbReference type="Proteomes" id="UP000092177"/>
    </source>
</evidence>
<evidence type="ECO:0000313" key="1">
    <source>
        <dbReference type="EMBL" id="OBR11721.1"/>
    </source>
</evidence>
<proteinExistence type="predicted"/>
<keyword evidence="2" id="KW-1185">Reference proteome</keyword>
<organism evidence="1 2">
    <name type="scientific">Colletotrichum higginsianum (strain IMI 349063)</name>
    <name type="common">Crucifer anthracnose fungus</name>
    <dbReference type="NCBI Taxonomy" id="759273"/>
    <lineage>
        <taxon>Eukaryota</taxon>
        <taxon>Fungi</taxon>
        <taxon>Dikarya</taxon>
        <taxon>Ascomycota</taxon>
        <taxon>Pezizomycotina</taxon>
        <taxon>Sordariomycetes</taxon>
        <taxon>Hypocreomycetidae</taxon>
        <taxon>Glomerellales</taxon>
        <taxon>Glomerellaceae</taxon>
        <taxon>Colletotrichum</taxon>
        <taxon>Colletotrichum destructivum species complex</taxon>
    </lineage>
</organism>
<reference evidence="2" key="1">
    <citation type="journal article" date="2017" name="BMC Genomics">
        <title>Gapless genome assembly of Colletotrichum higginsianum reveals chromosome structure and association of transposable elements with secondary metabolite gene clusters.</title>
        <authorList>
            <person name="Dallery J.-F."/>
            <person name="Lapalu N."/>
            <person name="Zampounis A."/>
            <person name="Pigne S."/>
            <person name="Luyten I."/>
            <person name="Amselem J."/>
            <person name="Wittenberg A.H.J."/>
            <person name="Zhou S."/>
            <person name="de Queiroz M.V."/>
            <person name="Robin G.P."/>
            <person name="Auger A."/>
            <person name="Hainaut M."/>
            <person name="Henrissat B."/>
            <person name="Kim K.-T."/>
            <person name="Lee Y.-H."/>
            <person name="Lespinet O."/>
            <person name="Schwartz D.C."/>
            <person name="Thon M.R."/>
            <person name="O'Connell R.J."/>
        </authorList>
    </citation>
    <scope>NUCLEOTIDE SEQUENCE [LARGE SCALE GENOMIC DNA]</scope>
    <source>
        <strain evidence="2">IMI 349063</strain>
    </source>
</reference>
<dbReference type="VEuPathDB" id="FungiDB:CH63R_04017"/>
<gene>
    <name evidence="1" type="ORF">CH63R_04017</name>
</gene>
<sequence length="121" mass="13285">MDPFNLGPDQRRASIKLQILRYSQLTAGKVLLVKAATSTWTESTMRNGDSFKQARSLAVDGAGFNAVLLDPCTRAFLLTTDWIMSDRSLTPSVLVGESCPLRRRSSPELGRHLSATTSVMQ</sequence>
<accession>A0A1B7YHU0</accession>